<name>A0ABW5BXA5_9BACI</name>
<reference evidence="3" key="1">
    <citation type="journal article" date="2019" name="Int. J. Syst. Evol. Microbiol.">
        <title>The Global Catalogue of Microorganisms (GCM) 10K type strain sequencing project: providing services to taxonomists for standard genome sequencing and annotation.</title>
        <authorList>
            <consortium name="The Broad Institute Genomics Platform"/>
            <consortium name="The Broad Institute Genome Sequencing Center for Infectious Disease"/>
            <person name="Wu L."/>
            <person name="Ma J."/>
        </authorList>
    </citation>
    <scope>NUCLEOTIDE SEQUENCE [LARGE SCALE GENOMIC DNA]</scope>
    <source>
        <strain evidence="3">CGMCC 1.15474</strain>
    </source>
</reference>
<accession>A0ABW5BXA5</accession>
<feature type="transmembrane region" description="Helical" evidence="1">
    <location>
        <begin position="91"/>
        <end position="109"/>
    </location>
</feature>
<comment type="caution">
    <text evidence="2">The sequence shown here is derived from an EMBL/GenBank/DDBJ whole genome shotgun (WGS) entry which is preliminary data.</text>
</comment>
<evidence type="ECO:0000313" key="2">
    <source>
        <dbReference type="EMBL" id="MFD2213300.1"/>
    </source>
</evidence>
<evidence type="ECO:0000313" key="3">
    <source>
        <dbReference type="Proteomes" id="UP001597318"/>
    </source>
</evidence>
<keyword evidence="1" id="KW-0812">Transmembrane</keyword>
<keyword evidence="3" id="KW-1185">Reference proteome</keyword>
<keyword evidence="1" id="KW-1133">Transmembrane helix</keyword>
<dbReference type="RefSeq" id="WP_247341126.1">
    <property type="nucleotide sequence ID" value="NZ_CP095550.1"/>
</dbReference>
<protein>
    <submittedName>
        <fullName evidence="2">Uncharacterized protein</fullName>
    </submittedName>
</protein>
<dbReference type="EMBL" id="JBHUIK010000001">
    <property type="protein sequence ID" value="MFD2213300.1"/>
    <property type="molecule type" value="Genomic_DNA"/>
</dbReference>
<organism evidence="2 3">
    <name type="scientific">Metabacillus endolithicus</name>
    <dbReference type="NCBI Taxonomy" id="1535204"/>
    <lineage>
        <taxon>Bacteria</taxon>
        <taxon>Bacillati</taxon>
        <taxon>Bacillota</taxon>
        <taxon>Bacilli</taxon>
        <taxon>Bacillales</taxon>
        <taxon>Bacillaceae</taxon>
        <taxon>Metabacillus</taxon>
    </lineage>
</organism>
<evidence type="ECO:0000256" key="1">
    <source>
        <dbReference type="SAM" id="Phobius"/>
    </source>
</evidence>
<gene>
    <name evidence="2" type="ORF">ACFSKK_06175</name>
</gene>
<sequence>MLKYSRFLLLLMMILPWFSLPFIDKKSFKRYYPASLFISIVVWLESYIAKKRRWWWFYESIHPKIRGETPLIWGPFFIGSLWIMKFTYGKFYLYLLINLLVDSFFSYRLVNWFQKLGISSLVRMTRLQLLFVFQFKALLLYGFQLLKEKRNIVDHNKSTS</sequence>
<proteinExistence type="predicted"/>
<keyword evidence="1" id="KW-0472">Membrane</keyword>
<feature type="transmembrane region" description="Helical" evidence="1">
    <location>
        <begin position="129"/>
        <end position="146"/>
    </location>
</feature>
<dbReference type="Proteomes" id="UP001597318">
    <property type="component" value="Unassembled WGS sequence"/>
</dbReference>
<feature type="transmembrane region" description="Helical" evidence="1">
    <location>
        <begin position="31"/>
        <end position="48"/>
    </location>
</feature>